<dbReference type="EMBL" id="CP025408">
    <property type="protein sequence ID" value="AUH33802.1"/>
    <property type="molecule type" value="Genomic_DNA"/>
</dbReference>
<organism evidence="2 3">
    <name type="scientific">Paracoccus tegillarcae</name>
    <dbReference type="NCBI Taxonomy" id="1529068"/>
    <lineage>
        <taxon>Bacteria</taxon>
        <taxon>Pseudomonadati</taxon>
        <taxon>Pseudomonadota</taxon>
        <taxon>Alphaproteobacteria</taxon>
        <taxon>Rhodobacterales</taxon>
        <taxon>Paracoccaceae</taxon>
        <taxon>Paracoccus</taxon>
    </lineage>
</organism>
<gene>
    <name evidence="2" type="ORF">CUV01_10735</name>
</gene>
<feature type="domain" description="MnmC-like methyltransferase" evidence="1">
    <location>
        <begin position="144"/>
        <end position="241"/>
    </location>
</feature>
<evidence type="ECO:0000313" key="2">
    <source>
        <dbReference type="EMBL" id="AUH33802.1"/>
    </source>
</evidence>
<dbReference type="KEGG" id="paro:CUV01_10735"/>
<dbReference type="InterPro" id="IPR008471">
    <property type="entry name" value="MnmC-like_methylTransf"/>
</dbReference>
<dbReference type="SUPFAM" id="SSF53335">
    <property type="entry name" value="S-adenosyl-L-methionine-dependent methyltransferases"/>
    <property type="match status" value="1"/>
</dbReference>
<dbReference type="CDD" id="cd02440">
    <property type="entry name" value="AdoMet_MTases"/>
    <property type="match status" value="1"/>
</dbReference>
<dbReference type="Pfam" id="PF05430">
    <property type="entry name" value="Methyltransf_30"/>
    <property type="match status" value="1"/>
</dbReference>
<name>A0A2K9F0C2_9RHOB</name>
<dbReference type="PANTHER" id="PTHR39963">
    <property type="entry name" value="SLL0983 PROTEIN"/>
    <property type="match status" value="1"/>
</dbReference>
<sequence length="244" mass="25823">MPPPITVTLAKSPAFPLAAGMSDVTDTVAGGQPVLEWREGGVPVSARFDDPYFSLAGGLAETGHVFLAGNDLPARLRPGFHVAELGFGTGLNLMALARIAVVPVRFTSFEGFPMSLEQMEQAHAGFPELADLSAQLRDGWSTRQMQVGLINARVITGDARQTLAEWGGQADAWFLDGFSPAKNPEMWGEALMAEVAAHTAPGGSFATYTAAGHVRRALAAAGFAVERRPGFAGKRHMSVGRYEG</sequence>
<dbReference type="InterPro" id="IPR047785">
    <property type="entry name" value="tRNA_MNMC2"/>
</dbReference>
<dbReference type="GO" id="GO:0004808">
    <property type="term" value="F:tRNA (5-methylaminomethyl-2-thiouridylate)(34)-methyltransferase activity"/>
    <property type="evidence" value="ECO:0007669"/>
    <property type="project" value="InterPro"/>
</dbReference>
<evidence type="ECO:0000259" key="1">
    <source>
        <dbReference type="Pfam" id="PF05430"/>
    </source>
</evidence>
<keyword evidence="3" id="KW-1185">Reference proteome</keyword>
<accession>A0A2K9F0C2</accession>
<protein>
    <submittedName>
        <fullName evidence="2">FAD-dependent oxidoreductase</fullName>
    </submittedName>
</protein>
<proteinExistence type="predicted"/>
<dbReference type="InterPro" id="IPR029063">
    <property type="entry name" value="SAM-dependent_MTases_sf"/>
</dbReference>
<dbReference type="Proteomes" id="UP000233742">
    <property type="component" value="Chromosome"/>
</dbReference>
<dbReference type="Gene3D" id="3.40.50.150">
    <property type="entry name" value="Vaccinia Virus protein VP39"/>
    <property type="match status" value="1"/>
</dbReference>
<evidence type="ECO:0000313" key="3">
    <source>
        <dbReference type="Proteomes" id="UP000233742"/>
    </source>
</evidence>
<dbReference type="AlphaFoldDB" id="A0A2K9F0C2"/>
<dbReference type="NCBIfam" id="NF033855">
    <property type="entry name" value="tRNA_MNMC2"/>
    <property type="match status" value="1"/>
</dbReference>
<dbReference type="GO" id="GO:0016645">
    <property type="term" value="F:oxidoreductase activity, acting on the CH-NH group of donors"/>
    <property type="evidence" value="ECO:0007669"/>
    <property type="project" value="InterPro"/>
</dbReference>
<reference evidence="2 3" key="1">
    <citation type="submission" date="2017-12" db="EMBL/GenBank/DDBJ databases">
        <authorList>
            <person name="Hurst M.R.H."/>
        </authorList>
    </citation>
    <scope>NUCLEOTIDE SEQUENCE [LARGE SCALE GENOMIC DNA]</scope>
    <source>
        <strain evidence="2 3">BM15</strain>
    </source>
</reference>
<dbReference type="PANTHER" id="PTHR39963:SF1">
    <property type="entry name" value="MNMC-LIKE METHYLTRANSFERASE DOMAIN-CONTAINING PROTEIN"/>
    <property type="match status" value="1"/>
</dbReference>
<dbReference type="OrthoDB" id="9786494at2"/>